<proteinExistence type="predicted"/>
<dbReference type="RefSeq" id="WP_286594355.1">
    <property type="nucleotide sequence ID" value="NZ_JACANB010000008.1"/>
</dbReference>
<dbReference type="EMBL" id="JACANB010000008">
    <property type="protein sequence ID" value="MDM1697095.1"/>
    <property type="molecule type" value="Genomic_DNA"/>
</dbReference>
<dbReference type="Proteomes" id="UP001173465">
    <property type="component" value="Unassembled WGS sequence"/>
</dbReference>
<dbReference type="AlphaFoldDB" id="A0AAW7DSI0"/>
<evidence type="ECO:0000313" key="1">
    <source>
        <dbReference type="EMBL" id="MDM1697095.1"/>
    </source>
</evidence>
<comment type="caution">
    <text evidence="1">The sequence shown here is derived from an EMBL/GenBank/DDBJ whole genome shotgun (WGS) entry which is preliminary data.</text>
</comment>
<protein>
    <submittedName>
        <fullName evidence="1">Uncharacterized protein</fullName>
    </submittedName>
</protein>
<name>A0AAW7DSI0_9GAMM</name>
<reference evidence="1" key="1">
    <citation type="submission" date="2020-06" db="EMBL/GenBank/DDBJ databases">
        <authorList>
            <person name="Dong N."/>
        </authorList>
    </citation>
    <scope>NUCLEOTIDE SEQUENCE</scope>
    <source>
        <strain evidence="1">DF46-2-2</strain>
    </source>
</reference>
<organism evidence="1 2">
    <name type="scientific">Thiopseudomonas alkaliphila</name>
    <dbReference type="NCBI Taxonomy" id="1697053"/>
    <lineage>
        <taxon>Bacteria</taxon>
        <taxon>Pseudomonadati</taxon>
        <taxon>Pseudomonadota</taxon>
        <taxon>Gammaproteobacteria</taxon>
        <taxon>Pseudomonadales</taxon>
        <taxon>Pseudomonadaceae</taxon>
        <taxon>Thiopseudomonas</taxon>
    </lineage>
</organism>
<sequence length="110" mass="12366">MKSFSERLARADERLLKVLNDGLATLYDKHGTELASNVPITLDLSVEHPSNFTGRTNIITFNRREVPRYDPNGLISHAGVMWRIDSILKDDGYLVECAVVDHDRQTANLG</sequence>
<dbReference type="InterPro" id="IPR030934">
    <property type="entry name" value="Intein_C"/>
</dbReference>
<reference evidence="1" key="2">
    <citation type="journal article" date="2022" name="Sci. Total Environ.">
        <title>Prevalence, transmission, and molecular epidemiology of tet(X)-positive bacteria among humans, animals, and environmental niches in China: An epidemiological, and genomic-based study.</title>
        <authorList>
            <person name="Dong N."/>
            <person name="Zeng Y."/>
            <person name="Cai C."/>
            <person name="Sun C."/>
            <person name="Lu J."/>
            <person name="Liu C."/>
            <person name="Zhou H."/>
            <person name="Sun Q."/>
            <person name="Shu L."/>
            <person name="Wang H."/>
            <person name="Wang Y."/>
            <person name="Wang S."/>
            <person name="Wu C."/>
            <person name="Chan E.W."/>
            <person name="Chen G."/>
            <person name="Shen Z."/>
            <person name="Chen S."/>
            <person name="Zhang R."/>
        </authorList>
    </citation>
    <scope>NUCLEOTIDE SEQUENCE</scope>
    <source>
        <strain evidence="1">DF46-2-2</strain>
    </source>
</reference>
<evidence type="ECO:0000313" key="2">
    <source>
        <dbReference type="Proteomes" id="UP001173465"/>
    </source>
</evidence>
<dbReference type="NCBIfam" id="TIGR01443">
    <property type="entry name" value="intein_Cterm"/>
    <property type="match status" value="1"/>
</dbReference>
<accession>A0AAW7DSI0</accession>
<gene>
    <name evidence="1" type="ORF">HX099_10565</name>
</gene>